<comment type="similarity">
    <text evidence="4">Belongs to the CFAP96 family.</text>
</comment>
<dbReference type="AlphaFoldDB" id="Q22TZ7"/>
<dbReference type="PANTHER" id="PTHR31144:SF1">
    <property type="entry name" value="UPF0602 PROTEIN C4ORF47"/>
    <property type="match status" value="1"/>
</dbReference>
<evidence type="ECO:0000256" key="3">
    <source>
        <dbReference type="ARBA" id="ARBA00023212"/>
    </source>
</evidence>
<dbReference type="GeneID" id="7826110"/>
<dbReference type="EMBL" id="GG662830">
    <property type="protein sequence ID" value="EAR88890.2"/>
    <property type="molecule type" value="Genomic_DNA"/>
</dbReference>
<dbReference type="Proteomes" id="UP000009168">
    <property type="component" value="Unassembled WGS sequence"/>
</dbReference>
<keyword evidence="2" id="KW-0963">Cytoplasm</keyword>
<organism evidence="7 8">
    <name type="scientific">Tetrahymena thermophila (strain SB210)</name>
    <dbReference type="NCBI Taxonomy" id="312017"/>
    <lineage>
        <taxon>Eukaryota</taxon>
        <taxon>Sar</taxon>
        <taxon>Alveolata</taxon>
        <taxon>Ciliophora</taxon>
        <taxon>Intramacronucleata</taxon>
        <taxon>Oligohymenophorea</taxon>
        <taxon>Hymenostomatida</taxon>
        <taxon>Tetrahymenina</taxon>
        <taxon>Tetrahymenidae</taxon>
        <taxon>Tetrahymena</taxon>
    </lineage>
</organism>
<keyword evidence="3" id="KW-0206">Cytoskeleton</keyword>
<evidence type="ECO:0000256" key="2">
    <source>
        <dbReference type="ARBA" id="ARBA00022490"/>
    </source>
</evidence>
<feature type="region of interest" description="Disordered" evidence="6">
    <location>
        <begin position="268"/>
        <end position="302"/>
    </location>
</feature>
<dbReference type="GO" id="GO:0005813">
    <property type="term" value="C:centrosome"/>
    <property type="evidence" value="ECO:0007669"/>
    <property type="project" value="UniProtKB-SubCell"/>
</dbReference>
<sequence>MTTRSTYQAAFSQGGQNQHNLHTQPDYCQDQYGQCLLQPSLYGTNKSGRPSSTGGPRNIYTNPKLQRMVEPSLFQVPSSILQGDPYKDPYRTKQITDQQRVASIPHVQPFKPTDVKKTMVGGLYEHMKDFDDKTYRTRDEYGTIITGPKNFLTNPNKRGLGNTTVGHLFNPVTYSNDPFHRAKEMDVQERLEHKSRVLDLKKPFCSTQHGRGIFNSNRITYGLDRNVLEGRKRSYNYPPAYHPKCFKNADKPKQGYNKTFSQFPEYIAEGDLPEPSQKKTKPSITQGNWRPNSTGTFSRPTPNITSLLLNKNKMSAFRV</sequence>
<dbReference type="HOGENOM" id="CLU_664795_0_0_1"/>
<dbReference type="InParanoid" id="Q22TZ7"/>
<dbReference type="KEGG" id="tet:TTHERM_00264850"/>
<reference evidence="8" key="1">
    <citation type="journal article" date="2006" name="PLoS Biol.">
        <title>Macronuclear genome sequence of the ciliate Tetrahymena thermophila, a model eukaryote.</title>
        <authorList>
            <person name="Eisen J.A."/>
            <person name="Coyne R.S."/>
            <person name="Wu M."/>
            <person name="Wu D."/>
            <person name="Thiagarajan M."/>
            <person name="Wortman J.R."/>
            <person name="Badger J.H."/>
            <person name="Ren Q."/>
            <person name="Amedeo P."/>
            <person name="Jones K.M."/>
            <person name="Tallon L.J."/>
            <person name="Delcher A.L."/>
            <person name="Salzberg S.L."/>
            <person name="Silva J.C."/>
            <person name="Haas B.J."/>
            <person name="Majoros W.H."/>
            <person name="Farzad M."/>
            <person name="Carlton J.M."/>
            <person name="Smith R.K. Jr."/>
            <person name="Garg J."/>
            <person name="Pearlman R.E."/>
            <person name="Karrer K.M."/>
            <person name="Sun L."/>
            <person name="Manning G."/>
            <person name="Elde N.C."/>
            <person name="Turkewitz A.P."/>
            <person name="Asai D.J."/>
            <person name="Wilkes D.E."/>
            <person name="Wang Y."/>
            <person name="Cai H."/>
            <person name="Collins K."/>
            <person name="Stewart B.A."/>
            <person name="Lee S.R."/>
            <person name="Wilamowska K."/>
            <person name="Weinberg Z."/>
            <person name="Ruzzo W.L."/>
            <person name="Wloga D."/>
            <person name="Gaertig J."/>
            <person name="Frankel J."/>
            <person name="Tsao C.-C."/>
            <person name="Gorovsky M.A."/>
            <person name="Keeling P.J."/>
            <person name="Waller R.F."/>
            <person name="Patron N.J."/>
            <person name="Cherry J.M."/>
            <person name="Stover N.A."/>
            <person name="Krieger C.J."/>
            <person name="del Toro C."/>
            <person name="Ryder H.F."/>
            <person name="Williamson S.C."/>
            <person name="Barbeau R.A."/>
            <person name="Hamilton E.P."/>
            <person name="Orias E."/>
        </authorList>
    </citation>
    <scope>NUCLEOTIDE SEQUENCE [LARGE SCALE GENOMIC DNA]</scope>
    <source>
        <strain evidence="8">SB210</strain>
    </source>
</reference>
<evidence type="ECO:0000256" key="5">
    <source>
        <dbReference type="ARBA" id="ARBA00035693"/>
    </source>
</evidence>
<keyword evidence="8" id="KW-1185">Reference proteome</keyword>
<dbReference type="OrthoDB" id="284540at2759"/>
<feature type="compositionally biased region" description="Polar residues" evidence="6">
    <location>
        <begin position="282"/>
        <end position="302"/>
    </location>
</feature>
<dbReference type="RefSeq" id="XP_001009135.2">
    <property type="nucleotide sequence ID" value="XM_001009135.2"/>
</dbReference>
<evidence type="ECO:0000256" key="1">
    <source>
        <dbReference type="ARBA" id="ARBA00004300"/>
    </source>
</evidence>
<evidence type="ECO:0000256" key="6">
    <source>
        <dbReference type="SAM" id="MobiDB-lite"/>
    </source>
</evidence>
<dbReference type="Pfam" id="PF15239">
    <property type="entry name" value="CFAP96-like"/>
    <property type="match status" value="1"/>
</dbReference>
<evidence type="ECO:0000313" key="8">
    <source>
        <dbReference type="Proteomes" id="UP000009168"/>
    </source>
</evidence>
<evidence type="ECO:0000313" key="7">
    <source>
        <dbReference type="EMBL" id="EAR88890.2"/>
    </source>
</evidence>
<gene>
    <name evidence="7" type="ORF">TTHERM_00264850</name>
</gene>
<evidence type="ECO:0000256" key="4">
    <source>
        <dbReference type="ARBA" id="ARBA00035656"/>
    </source>
</evidence>
<proteinExistence type="inferred from homology"/>
<accession>Q22TZ7</accession>
<dbReference type="GO" id="GO:0005881">
    <property type="term" value="C:cytoplasmic microtubule"/>
    <property type="evidence" value="ECO:0007669"/>
    <property type="project" value="TreeGrafter"/>
</dbReference>
<name>Q22TZ7_TETTS</name>
<dbReference type="InterPro" id="IPR029358">
    <property type="entry name" value="CFAP96"/>
</dbReference>
<protein>
    <recommendedName>
        <fullName evidence="5">Cilia-and flagella-associated protein 96</fullName>
    </recommendedName>
</protein>
<comment type="subcellular location">
    <subcellularLocation>
        <location evidence="1">Cytoplasm</location>
        <location evidence="1">Cytoskeleton</location>
        <location evidence="1">Microtubule organizing center</location>
        <location evidence="1">Centrosome</location>
    </subcellularLocation>
</comment>
<dbReference type="eggNOG" id="ENOG502R2BU">
    <property type="taxonomic scope" value="Eukaryota"/>
</dbReference>
<dbReference type="PANTHER" id="PTHR31144">
    <property type="entry name" value="UPF0602 PROTEIN C4ORF47"/>
    <property type="match status" value="1"/>
</dbReference>